<accession>A0ACC1B7F6</accession>
<reference evidence="2" key="1">
    <citation type="journal article" date="2023" name="G3 (Bethesda)">
        <title>Genome assembly and association tests identify interacting loci associated with vigor, precocity, and sex in interspecific pistachio rootstocks.</title>
        <authorList>
            <person name="Palmer W."/>
            <person name="Jacygrad E."/>
            <person name="Sagayaradj S."/>
            <person name="Cavanaugh K."/>
            <person name="Han R."/>
            <person name="Bertier L."/>
            <person name="Beede B."/>
            <person name="Kafkas S."/>
            <person name="Golino D."/>
            <person name="Preece J."/>
            <person name="Michelmore R."/>
        </authorList>
    </citation>
    <scope>NUCLEOTIDE SEQUENCE [LARGE SCALE GENOMIC DNA]</scope>
</reference>
<evidence type="ECO:0000313" key="2">
    <source>
        <dbReference type="Proteomes" id="UP001164250"/>
    </source>
</evidence>
<name>A0ACC1B7F6_9ROSI</name>
<sequence>MRDLCLGLEIIQIALPAALALAADPIDSLIDTAFIGRLGAVELAAGGVSIAIFNQASKTYHISTKFSHDEPCSEILDFKITGCFCSPSFSSNARGFSRIEGYKNSLIRHCYGLMGIFDGSKPSPPQFSRAENKTQVISTIFGLETSRLAWQALGARSFIVKPYNQRRDHMPSTRINLVLNQDLVTATVGPVFPMCPKARVVLLLIFSNHCLICPPRHLLLLLLSLSRSRSPCQICKREGHQALDCFNRMNYSFQGRHPPTDLAAMVAEANTTYLNQNQWYADSGANIHVTSNIANHATSQPYDGDDLVGVGNGTSLVISQTGTASIQTSSSTLKLNNVAYCPQASAHLLSINKFCKDNNVLFELTSSCFSVKAILTGGHNFDEAK</sequence>
<gene>
    <name evidence="1" type="ORF">Patl1_17208</name>
</gene>
<proteinExistence type="predicted"/>
<organism evidence="1 2">
    <name type="scientific">Pistacia atlantica</name>
    <dbReference type="NCBI Taxonomy" id="434234"/>
    <lineage>
        <taxon>Eukaryota</taxon>
        <taxon>Viridiplantae</taxon>
        <taxon>Streptophyta</taxon>
        <taxon>Embryophyta</taxon>
        <taxon>Tracheophyta</taxon>
        <taxon>Spermatophyta</taxon>
        <taxon>Magnoliopsida</taxon>
        <taxon>eudicotyledons</taxon>
        <taxon>Gunneridae</taxon>
        <taxon>Pentapetalae</taxon>
        <taxon>rosids</taxon>
        <taxon>malvids</taxon>
        <taxon>Sapindales</taxon>
        <taxon>Anacardiaceae</taxon>
        <taxon>Pistacia</taxon>
    </lineage>
</organism>
<evidence type="ECO:0000313" key="1">
    <source>
        <dbReference type="EMBL" id="KAJ0094850.1"/>
    </source>
</evidence>
<protein>
    <submittedName>
        <fullName evidence="1">Uncharacterized protein</fullName>
    </submittedName>
</protein>
<dbReference type="EMBL" id="CM047902">
    <property type="protein sequence ID" value="KAJ0094850.1"/>
    <property type="molecule type" value="Genomic_DNA"/>
</dbReference>
<comment type="caution">
    <text evidence="1">The sequence shown here is derived from an EMBL/GenBank/DDBJ whole genome shotgun (WGS) entry which is preliminary data.</text>
</comment>
<dbReference type="Proteomes" id="UP001164250">
    <property type="component" value="Chromosome 6"/>
</dbReference>
<keyword evidence="2" id="KW-1185">Reference proteome</keyword>